<dbReference type="PROSITE" id="PS00018">
    <property type="entry name" value="EF_HAND_1"/>
    <property type="match status" value="2"/>
</dbReference>
<comment type="caution">
    <text evidence="1">The sequence shown here is derived from an EMBL/GenBank/DDBJ whole genome shotgun (WGS) entry which is preliminary data.</text>
</comment>
<dbReference type="InterPro" id="IPR036439">
    <property type="entry name" value="Dockerin_dom_sf"/>
</dbReference>
<evidence type="ECO:0008006" key="3">
    <source>
        <dbReference type="Google" id="ProtNLM"/>
    </source>
</evidence>
<name>A0A0G0US94_9BACT</name>
<evidence type="ECO:0000313" key="2">
    <source>
        <dbReference type="Proteomes" id="UP000034961"/>
    </source>
</evidence>
<organism evidence="1 2">
    <name type="scientific">Candidatus Roizmanbacteria bacterium GW2011_GWA1_41_13</name>
    <dbReference type="NCBI Taxonomy" id="1618474"/>
    <lineage>
        <taxon>Bacteria</taxon>
        <taxon>Candidatus Roizmaniibacteriota</taxon>
    </lineage>
</organism>
<dbReference type="GO" id="GO:0000272">
    <property type="term" value="P:polysaccharide catabolic process"/>
    <property type="evidence" value="ECO:0007669"/>
    <property type="project" value="InterPro"/>
</dbReference>
<accession>A0A0G0US94</accession>
<dbReference type="AlphaFoldDB" id="A0A0G0US94"/>
<dbReference type="EMBL" id="LCAN01000034">
    <property type="protein sequence ID" value="KKR91624.1"/>
    <property type="molecule type" value="Genomic_DNA"/>
</dbReference>
<dbReference type="CDD" id="cd14254">
    <property type="entry name" value="Dockerin_II"/>
    <property type="match status" value="1"/>
</dbReference>
<evidence type="ECO:0000313" key="1">
    <source>
        <dbReference type="EMBL" id="KKR91624.1"/>
    </source>
</evidence>
<reference evidence="1 2" key="1">
    <citation type="journal article" date="2015" name="Nature">
        <title>rRNA introns, odd ribosomes, and small enigmatic genomes across a large radiation of phyla.</title>
        <authorList>
            <person name="Brown C.T."/>
            <person name="Hug L.A."/>
            <person name="Thomas B.C."/>
            <person name="Sharon I."/>
            <person name="Castelle C.J."/>
            <person name="Singh A."/>
            <person name="Wilkins M.J."/>
            <person name="Williams K.H."/>
            <person name="Banfield J.F."/>
        </authorList>
    </citation>
    <scope>NUCLEOTIDE SEQUENCE [LARGE SCALE GENOMIC DNA]</scope>
</reference>
<dbReference type="InterPro" id="IPR018247">
    <property type="entry name" value="EF_Hand_1_Ca_BS"/>
</dbReference>
<dbReference type="SUPFAM" id="SSF63446">
    <property type="entry name" value="Type I dockerin domain"/>
    <property type="match status" value="1"/>
</dbReference>
<proteinExistence type="predicted"/>
<gene>
    <name evidence="1" type="ORF">UU41_C0034G0008</name>
</gene>
<dbReference type="Gene3D" id="1.10.1330.10">
    <property type="entry name" value="Dockerin domain"/>
    <property type="match status" value="1"/>
</dbReference>
<dbReference type="Proteomes" id="UP000034961">
    <property type="component" value="Unassembled WGS sequence"/>
</dbReference>
<protein>
    <recommendedName>
        <fullName evidence="3">Dockerin domain-containing protein</fullName>
    </recommendedName>
</protein>
<sequence>MRYYAPYRFLVYTIISGICLYSFLSHASISHAQSITLSSVQIQAASKTATIGKGSVGLSALAYDQNNNPIWSGVTYEWGISSSNSVGSLNPLQGTISNFTPFKTGTGDVFVIARMGNQMQAVGVQMTVVAPPSPADISGDGKVTVTDLSILLSNFGRVSSVSISGDVNGDRRVNIQDLSLLLSNFGS</sequence>